<gene>
    <name evidence="1" type="ORF">NX722_07305</name>
</gene>
<dbReference type="RefSeq" id="WP_262567412.1">
    <property type="nucleotide sequence ID" value="NZ_JAPFCC010000001.1"/>
</dbReference>
<comment type="caution">
    <text evidence="1">The sequence shown here is derived from an EMBL/GenBank/DDBJ whole genome shotgun (WGS) entry which is preliminary data.</text>
</comment>
<evidence type="ECO:0000313" key="2">
    <source>
        <dbReference type="Proteomes" id="UP001209854"/>
    </source>
</evidence>
<keyword evidence="2" id="KW-1185">Reference proteome</keyword>
<dbReference type="EMBL" id="JAPFCC010000001">
    <property type="protein sequence ID" value="MCW7552453.1"/>
    <property type="molecule type" value="Genomic_DNA"/>
</dbReference>
<organism evidence="1 2">
    <name type="scientific">Endozoicomonas gorgoniicola</name>
    <dbReference type="NCBI Taxonomy" id="1234144"/>
    <lineage>
        <taxon>Bacteria</taxon>
        <taxon>Pseudomonadati</taxon>
        <taxon>Pseudomonadota</taxon>
        <taxon>Gammaproteobacteria</taxon>
        <taxon>Oceanospirillales</taxon>
        <taxon>Endozoicomonadaceae</taxon>
        <taxon>Endozoicomonas</taxon>
    </lineage>
</organism>
<accession>A0ABT3MSW4</accession>
<sequence>MNNSFVANAMNKAVQNFLSKNATLGDSIQRPGRKSFASDNVDAVKHAQEGYHRVKKAADFIFSFRSFCRQQEYNEYETGRYLSILSATPDFQGCACNPAECCALAIYFTLRAKNMDQVNIAIVLDPENVENRKVLHEFVIIGEVTGDERAVSFLLKDVESFLSSSLLPRSDPPWVIDATLDLACPLANYPQQLGDAISRITHEGDVLSKVRPPLGTVHHLGDRTLRRMGSERANKLLHLYQFGQEVEPMVMYNLIYSGKVVAIEVTPGSERIEISVNDGLIRSGTFF</sequence>
<proteinExistence type="predicted"/>
<name>A0ABT3MSW4_9GAMM</name>
<evidence type="ECO:0000313" key="1">
    <source>
        <dbReference type="EMBL" id="MCW7552453.1"/>
    </source>
</evidence>
<dbReference type="Proteomes" id="UP001209854">
    <property type="component" value="Unassembled WGS sequence"/>
</dbReference>
<reference evidence="1 2" key="1">
    <citation type="submission" date="2022-10" db="EMBL/GenBank/DDBJ databases">
        <title>High-quality genome sequences of two octocoral-associated bacteria, Endozoicomonas euniceicola EF212 and Endozoicomonas gorgoniicola PS125.</title>
        <authorList>
            <person name="Chiou Y.-J."/>
            <person name="Chen Y.-H."/>
        </authorList>
    </citation>
    <scope>NUCLEOTIDE SEQUENCE [LARGE SCALE GENOMIC DNA]</scope>
    <source>
        <strain evidence="1 2">PS125</strain>
    </source>
</reference>
<protein>
    <submittedName>
        <fullName evidence="1">Uncharacterized protein</fullName>
    </submittedName>
</protein>